<evidence type="ECO:0000313" key="3">
    <source>
        <dbReference type="Proteomes" id="UP001596099"/>
    </source>
</evidence>
<organism evidence="2 3">
    <name type="scientific">Halomarina salina</name>
    <dbReference type="NCBI Taxonomy" id="1872699"/>
    <lineage>
        <taxon>Archaea</taxon>
        <taxon>Methanobacteriati</taxon>
        <taxon>Methanobacteriota</taxon>
        <taxon>Stenosarchaea group</taxon>
        <taxon>Halobacteria</taxon>
        <taxon>Halobacteriales</taxon>
        <taxon>Natronomonadaceae</taxon>
        <taxon>Halomarina</taxon>
    </lineage>
</organism>
<dbReference type="RefSeq" id="WP_247418175.1">
    <property type="nucleotide sequence ID" value="NZ_JALLGW010000001.1"/>
</dbReference>
<keyword evidence="1" id="KW-0812">Transmembrane</keyword>
<keyword evidence="3" id="KW-1185">Reference proteome</keyword>
<dbReference type="EMBL" id="JBHSQH010000001">
    <property type="protein sequence ID" value="MFC5969821.1"/>
    <property type="molecule type" value="Genomic_DNA"/>
</dbReference>
<evidence type="ECO:0008006" key="4">
    <source>
        <dbReference type="Google" id="ProtNLM"/>
    </source>
</evidence>
<protein>
    <recommendedName>
        <fullName evidence="4">SdpI family protein</fullName>
    </recommendedName>
</protein>
<sequence>MTWSAVAGSGLAGRPLVTVARSEPATDLEVYLDMVPGHDIPWSKYYLGLGCVNTAVLVGVLAGLPPMAWLPEVSWLTFVVASLLVSAAVHTVLNRRLRIGSTAAPPTEPKP</sequence>
<feature type="transmembrane region" description="Helical" evidence="1">
    <location>
        <begin position="45"/>
        <end position="67"/>
    </location>
</feature>
<keyword evidence="1" id="KW-1133">Transmembrane helix</keyword>
<proteinExistence type="predicted"/>
<dbReference type="Proteomes" id="UP001596099">
    <property type="component" value="Unassembled WGS sequence"/>
</dbReference>
<reference evidence="2 3" key="1">
    <citation type="journal article" date="2019" name="Int. J. Syst. Evol. Microbiol.">
        <title>The Global Catalogue of Microorganisms (GCM) 10K type strain sequencing project: providing services to taxonomists for standard genome sequencing and annotation.</title>
        <authorList>
            <consortium name="The Broad Institute Genomics Platform"/>
            <consortium name="The Broad Institute Genome Sequencing Center for Infectious Disease"/>
            <person name="Wu L."/>
            <person name="Ma J."/>
        </authorList>
    </citation>
    <scope>NUCLEOTIDE SEQUENCE [LARGE SCALE GENOMIC DNA]</scope>
    <source>
        <strain evidence="2 3">CGMCC 1.12543</strain>
    </source>
</reference>
<feature type="transmembrane region" description="Helical" evidence="1">
    <location>
        <begin position="73"/>
        <end position="93"/>
    </location>
</feature>
<name>A0ABD5RGW9_9EURY</name>
<dbReference type="AlphaFoldDB" id="A0ABD5RGW9"/>
<gene>
    <name evidence="2" type="ORF">ACFPYI_00610</name>
</gene>
<keyword evidence="1" id="KW-0472">Membrane</keyword>
<evidence type="ECO:0000313" key="2">
    <source>
        <dbReference type="EMBL" id="MFC5969821.1"/>
    </source>
</evidence>
<accession>A0ABD5RGW9</accession>
<comment type="caution">
    <text evidence="2">The sequence shown here is derived from an EMBL/GenBank/DDBJ whole genome shotgun (WGS) entry which is preliminary data.</text>
</comment>
<evidence type="ECO:0000256" key="1">
    <source>
        <dbReference type="SAM" id="Phobius"/>
    </source>
</evidence>